<sequence length="178" mass="19016">MSPIILYPGVELAPNPPRHSFLRPGDRPIAITTSFARVSSATGRAYLITLVQSSSTGSAGLSPLPSAVRLSARFNNIYPRISSSRPRSHVVKPMRSGKAGVVAGARQPCWGRHCWRAVINDGRARATGGSVALHIATIRSSRGPRALSAALIRSPVASSLPCWYCRRHRTVPSETSPG</sequence>
<keyword evidence="2" id="KW-1185">Reference proteome</keyword>
<name>A0A8J4XMP4_CHIOP</name>
<dbReference type="EMBL" id="JACEEZ010024112">
    <property type="protein sequence ID" value="KAG0710547.1"/>
    <property type="molecule type" value="Genomic_DNA"/>
</dbReference>
<dbReference type="Proteomes" id="UP000770661">
    <property type="component" value="Unassembled WGS sequence"/>
</dbReference>
<evidence type="ECO:0000313" key="2">
    <source>
        <dbReference type="Proteomes" id="UP000770661"/>
    </source>
</evidence>
<reference evidence="1" key="1">
    <citation type="submission" date="2020-07" db="EMBL/GenBank/DDBJ databases">
        <title>The High-quality genome of the commercially important snow crab, Chionoecetes opilio.</title>
        <authorList>
            <person name="Jeong J.-H."/>
            <person name="Ryu S."/>
        </authorList>
    </citation>
    <scope>NUCLEOTIDE SEQUENCE</scope>
    <source>
        <strain evidence="1">MADBK_172401_WGS</strain>
        <tissue evidence="1">Digestive gland</tissue>
    </source>
</reference>
<accession>A0A8J4XMP4</accession>
<dbReference type="AlphaFoldDB" id="A0A8J4XMP4"/>
<protein>
    <submittedName>
        <fullName evidence="1">Uncharacterized protein</fullName>
    </submittedName>
</protein>
<evidence type="ECO:0000313" key="1">
    <source>
        <dbReference type="EMBL" id="KAG0710547.1"/>
    </source>
</evidence>
<gene>
    <name evidence="1" type="ORF">GWK47_022593</name>
</gene>
<comment type="caution">
    <text evidence="1">The sequence shown here is derived from an EMBL/GenBank/DDBJ whole genome shotgun (WGS) entry which is preliminary data.</text>
</comment>
<organism evidence="1 2">
    <name type="scientific">Chionoecetes opilio</name>
    <name type="common">Atlantic snow crab</name>
    <name type="synonym">Cancer opilio</name>
    <dbReference type="NCBI Taxonomy" id="41210"/>
    <lineage>
        <taxon>Eukaryota</taxon>
        <taxon>Metazoa</taxon>
        <taxon>Ecdysozoa</taxon>
        <taxon>Arthropoda</taxon>
        <taxon>Crustacea</taxon>
        <taxon>Multicrustacea</taxon>
        <taxon>Malacostraca</taxon>
        <taxon>Eumalacostraca</taxon>
        <taxon>Eucarida</taxon>
        <taxon>Decapoda</taxon>
        <taxon>Pleocyemata</taxon>
        <taxon>Brachyura</taxon>
        <taxon>Eubrachyura</taxon>
        <taxon>Majoidea</taxon>
        <taxon>Majidae</taxon>
        <taxon>Chionoecetes</taxon>
    </lineage>
</organism>
<proteinExistence type="predicted"/>